<dbReference type="InterPro" id="IPR010998">
    <property type="entry name" value="Integrase_recombinase_N"/>
</dbReference>
<dbReference type="InterPro" id="IPR050808">
    <property type="entry name" value="Phage_Integrase"/>
</dbReference>
<evidence type="ECO:0000259" key="6">
    <source>
        <dbReference type="PROSITE" id="PS51898"/>
    </source>
</evidence>
<dbReference type="AlphaFoldDB" id="A0A7Z7MVR1"/>
<gene>
    <name evidence="8" type="ORF">SDENCHOL_20671</name>
</gene>
<dbReference type="GO" id="GO:0006310">
    <property type="term" value="P:DNA recombination"/>
    <property type="evidence" value="ECO:0007669"/>
    <property type="project" value="UniProtKB-KW"/>
</dbReference>
<dbReference type="PROSITE" id="PS51898">
    <property type="entry name" value="TYR_RECOMBINASE"/>
    <property type="match status" value="1"/>
</dbReference>
<proteinExistence type="inferred from homology"/>
<dbReference type="Pfam" id="PF22022">
    <property type="entry name" value="Phage_int_M"/>
    <property type="match status" value="1"/>
</dbReference>
<evidence type="ECO:0000256" key="3">
    <source>
        <dbReference type="ARBA" id="ARBA00023125"/>
    </source>
</evidence>
<accession>A0A7Z7MVR1</accession>
<dbReference type="Proteomes" id="UP000242886">
    <property type="component" value="Chromosome SDENCHOL"/>
</dbReference>
<comment type="similarity">
    <text evidence="1">Belongs to the 'phage' integrase family.</text>
</comment>
<evidence type="ECO:0000256" key="5">
    <source>
        <dbReference type="PROSITE-ProRule" id="PRU01248"/>
    </source>
</evidence>
<name>A0A7Z7MVR1_9PROT</name>
<dbReference type="SUPFAM" id="SSF56349">
    <property type="entry name" value="DNA breaking-rejoining enzymes"/>
    <property type="match status" value="1"/>
</dbReference>
<sequence>MGRLNDLAIRKALPREKPYKLSDGGGLFLLVTPAGGKLWRLKYRVDGKEKLLSLGKYPDISLVRAGELVATARRKIADGLDPAAEKADARAKRAEIERPPEVVTFAKVAEVWAAEMTAQKHLRTIGQLESYRDYATAGLGHLAVGEVKASDIMRTVKDINKAGKRETARRVFSTISRIFRYAVAHDLVERNPASDVKLADFLPSSAARHFACLKDPKAIGGLMRAIDEYEGSPITRLALKLAALTFVRPGELRHAEWMEVDTEAAEWRIPPEKMKMKALHIVPLSKQALVVIEALQPLTGGGLYLFPSERSGARAMSNNTVNAALRRMGYTREEMTGHGFRGMASTRLHELGYSHQVIEAQLAHAERDEVAAAYNHALYLEDRRKLMQAWADQLDELRKGAQVIPFVA</sequence>
<dbReference type="CDD" id="cd00801">
    <property type="entry name" value="INT_P4_C"/>
    <property type="match status" value="1"/>
</dbReference>
<dbReference type="PROSITE" id="PS51900">
    <property type="entry name" value="CB"/>
    <property type="match status" value="1"/>
</dbReference>
<dbReference type="InterPro" id="IPR002104">
    <property type="entry name" value="Integrase_catalytic"/>
</dbReference>
<keyword evidence="9" id="KW-1185">Reference proteome</keyword>
<dbReference type="InterPro" id="IPR038488">
    <property type="entry name" value="Integrase_DNA-bd_sf"/>
</dbReference>
<dbReference type="PANTHER" id="PTHR30629">
    <property type="entry name" value="PROPHAGE INTEGRASE"/>
    <property type="match status" value="1"/>
</dbReference>
<evidence type="ECO:0000313" key="9">
    <source>
        <dbReference type="Proteomes" id="UP000242886"/>
    </source>
</evidence>
<evidence type="ECO:0000313" key="8">
    <source>
        <dbReference type="EMBL" id="SMB28633.1"/>
    </source>
</evidence>
<feature type="domain" description="Core-binding (CB)" evidence="7">
    <location>
        <begin position="103"/>
        <end position="183"/>
    </location>
</feature>
<dbReference type="Gene3D" id="1.10.150.130">
    <property type="match status" value="1"/>
</dbReference>
<dbReference type="GO" id="GO:0003677">
    <property type="term" value="F:DNA binding"/>
    <property type="evidence" value="ECO:0007669"/>
    <property type="project" value="UniProtKB-UniRule"/>
</dbReference>
<dbReference type="InterPro" id="IPR053876">
    <property type="entry name" value="Phage_int_M"/>
</dbReference>
<keyword evidence="2" id="KW-0229">DNA integration</keyword>
<dbReference type="Gene3D" id="3.30.160.390">
    <property type="entry name" value="Integrase, DNA-binding domain"/>
    <property type="match status" value="1"/>
</dbReference>
<evidence type="ECO:0000256" key="4">
    <source>
        <dbReference type="ARBA" id="ARBA00023172"/>
    </source>
</evidence>
<dbReference type="InterPro" id="IPR044068">
    <property type="entry name" value="CB"/>
</dbReference>
<dbReference type="InterPro" id="IPR025166">
    <property type="entry name" value="Integrase_DNA_bind_dom"/>
</dbReference>
<dbReference type="GO" id="GO:0015074">
    <property type="term" value="P:DNA integration"/>
    <property type="evidence" value="ECO:0007669"/>
    <property type="project" value="UniProtKB-KW"/>
</dbReference>
<dbReference type="InterPro" id="IPR013762">
    <property type="entry name" value="Integrase-like_cat_sf"/>
</dbReference>
<evidence type="ECO:0000256" key="2">
    <source>
        <dbReference type="ARBA" id="ARBA00022908"/>
    </source>
</evidence>
<dbReference type="RefSeq" id="WP_154717151.1">
    <property type="nucleotide sequence ID" value="NZ_LT837803.1"/>
</dbReference>
<dbReference type="Gene3D" id="1.10.443.10">
    <property type="entry name" value="Intergrase catalytic core"/>
    <property type="match status" value="1"/>
</dbReference>
<dbReference type="EMBL" id="LT837803">
    <property type="protein sequence ID" value="SMB28633.1"/>
    <property type="molecule type" value="Genomic_DNA"/>
</dbReference>
<keyword evidence="3 5" id="KW-0238">DNA-binding</keyword>
<dbReference type="Pfam" id="PF13356">
    <property type="entry name" value="Arm-DNA-bind_3"/>
    <property type="match status" value="1"/>
</dbReference>
<evidence type="ECO:0000256" key="1">
    <source>
        <dbReference type="ARBA" id="ARBA00008857"/>
    </source>
</evidence>
<reference evidence="8" key="1">
    <citation type="submission" date="2017-03" db="EMBL/GenBank/DDBJ databases">
        <authorList>
            <consortium name="AG Boll"/>
        </authorList>
    </citation>
    <scope>NUCLEOTIDE SEQUENCE [LARGE SCALE GENOMIC DNA]</scope>
    <source>
        <strain evidence="8">Chol</strain>
    </source>
</reference>
<keyword evidence="4" id="KW-0233">DNA recombination</keyword>
<dbReference type="InterPro" id="IPR011010">
    <property type="entry name" value="DNA_brk_join_enz"/>
</dbReference>
<dbReference type="PANTHER" id="PTHR30629:SF2">
    <property type="entry name" value="PROPHAGE INTEGRASE INTS-RELATED"/>
    <property type="match status" value="1"/>
</dbReference>
<organism evidence="8 9">
    <name type="scientific">Sterolibacterium denitrificans</name>
    <dbReference type="NCBI Taxonomy" id="157592"/>
    <lineage>
        <taxon>Bacteria</taxon>
        <taxon>Pseudomonadati</taxon>
        <taxon>Pseudomonadota</taxon>
        <taxon>Betaproteobacteria</taxon>
        <taxon>Nitrosomonadales</taxon>
        <taxon>Sterolibacteriaceae</taxon>
        <taxon>Sterolibacterium</taxon>
    </lineage>
</organism>
<dbReference type="Pfam" id="PF00589">
    <property type="entry name" value="Phage_integrase"/>
    <property type="match status" value="1"/>
</dbReference>
<evidence type="ECO:0000259" key="7">
    <source>
        <dbReference type="PROSITE" id="PS51900"/>
    </source>
</evidence>
<protein>
    <submittedName>
        <fullName evidence="8">Integrase</fullName>
    </submittedName>
</protein>
<feature type="domain" description="Tyr recombinase" evidence="6">
    <location>
        <begin position="208"/>
        <end position="388"/>
    </location>
</feature>